<evidence type="ECO:0000313" key="2">
    <source>
        <dbReference type="EMBL" id="AUM12854.1"/>
    </source>
</evidence>
<sequence length="275" mass="30733">MRLLVPVVAMLSAVLATESVWAKEMPRTKLSLGYFAVMKADTYILATEREAGAGVSVNPADTFGTDLEQSVFRFDGKYRINSEHAMSLTWYRISSRGVNTLDQDVEWIDSDGNEYTISAGASVDTDLDYNIFKLSYLWSFYHNDKVELYTSAGIHGTTFEVDLDVENNVGASSTQEARRMSSTIPLPNFGLGVQYSITPKLSWFLQADLFAMRYEDWSGSFSDLQFAIEYQVLDYLGLGIGVGSTGLNITETTDTYRFAYENKLSGVNFYLTSAF</sequence>
<feature type="chain" id="PRO_5014752681" evidence="1">
    <location>
        <begin position="23"/>
        <end position="275"/>
    </location>
</feature>
<evidence type="ECO:0000256" key="1">
    <source>
        <dbReference type="SAM" id="SignalP"/>
    </source>
</evidence>
<dbReference type="Proteomes" id="UP000235116">
    <property type="component" value="Chromosome"/>
</dbReference>
<dbReference type="SUPFAM" id="SSF56925">
    <property type="entry name" value="OMPA-like"/>
    <property type="match status" value="1"/>
</dbReference>
<name>A0A2K9LPU5_9GAMM</name>
<evidence type="ECO:0000313" key="3">
    <source>
        <dbReference type="Proteomes" id="UP000235116"/>
    </source>
</evidence>
<dbReference type="InterPro" id="IPR011250">
    <property type="entry name" value="OMP/PagP_B-barrel"/>
</dbReference>
<keyword evidence="3" id="KW-1185">Reference proteome</keyword>
<accession>A0A2K9LPU5</accession>
<keyword evidence="1" id="KW-0732">Signal</keyword>
<feature type="signal peptide" evidence="1">
    <location>
        <begin position="1"/>
        <end position="22"/>
    </location>
</feature>
<gene>
    <name evidence="2" type="ORF">Kalk_10665</name>
</gene>
<organism evidence="2 3">
    <name type="scientific">Ketobacter alkanivorans</name>
    <dbReference type="NCBI Taxonomy" id="1917421"/>
    <lineage>
        <taxon>Bacteria</taxon>
        <taxon>Pseudomonadati</taxon>
        <taxon>Pseudomonadota</taxon>
        <taxon>Gammaproteobacteria</taxon>
        <taxon>Pseudomonadales</taxon>
        <taxon>Ketobacteraceae</taxon>
        <taxon>Ketobacter</taxon>
    </lineage>
</organism>
<proteinExistence type="predicted"/>
<protein>
    <submittedName>
        <fullName evidence="2">Uncharacterized protein</fullName>
    </submittedName>
</protein>
<reference evidence="3" key="1">
    <citation type="submission" date="2017-08" db="EMBL/GenBank/DDBJ databases">
        <title>Direct submision.</title>
        <authorList>
            <person name="Kim S.-J."/>
            <person name="Rhee S.-K."/>
        </authorList>
    </citation>
    <scope>NUCLEOTIDE SEQUENCE [LARGE SCALE GENOMIC DNA]</scope>
    <source>
        <strain evidence="3">GI5</strain>
    </source>
</reference>
<dbReference type="AlphaFoldDB" id="A0A2K9LPU5"/>
<dbReference type="KEGG" id="kak:Kalk_10665"/>
<dbReference type="Gene3D" id="2.40.160.20">
    <property type="match status" value="1"/>
</dbReference>
<dbReference type="EMBL" id="CP022684">
    <property type="protein sequence ID" value="AUM12854.1"/>
    <property type="molecule type" value="Genomic_DNA"/>
</dbReference>